<reference evidence="8 9" key="1">
    <citation type="submission" date="2018-05" db="EMBL/GenBank/DDBJ databases">
        <title>Animal gut microbial communities from fecal samples from Wisconsin, USA.</title>
        <authorList>
            <person name="Neumann A."/>
        </authorList>
    </citation>
    <scope>NUCLEOTIDE SEQUENCE [LARGE SCALE GENOMIC DNA]</scope>
    <source>
        <strain evidence="8 9">UWS4</strain>
    </source>
</reference>
<dbReference type="InterPro" id="IPR020549">
    <property type="entry name" value="YbeY_CS"/>
</dbReference>
<dbReference type="SUPFAM" id="SSF55486">
    <property type="entry name" value="Metalloproteases ('zincins'), catalytic domain"/>
    <property type="match status" value="1"/>
</dbReference>
<keyword evidence="7" id="KW-0690">Ribosome biogenesis</keyword>
<dbReference type="RefSeq" id="WP_106197782.1">
    <property type="nucleotide sequence ID" value="NZ_JAXEIU010000034.1"/>
</dbReference>
<evidence type="ECO:0000256" key="5">
    <source>
        <dbReference type="ARBA" id="ARBA00022801"/>
    </source>
</evidence>
<dbReference type="NCBIfam" id="TIGR00043">
    <property type="entry name" value="rRNA maturation RNase YbeY"/>
    <property type="match status" value="1"/>
</dbReference>
<keyword evidence="3 7" id="KW-0479">Metal-binding</keyword>
<sequence length="154" mass="18262">MKKEPRLPDFQVNFLSEDEKETFPWKARLEPLARKILIEENHPENVNIIICSDKTVRELNAAYRKLDKVTDVLSFEWHEDYLLGEIYIAKDQVKRQAPKFGNSFYQELKRMIVHGILHLSGYDHHTVPERTVMRRREREILGVDIYNAGKGKNR</sequence>
<dbReference type="PANTHER" id="PTHR46986">
    <property type="entry name" value="ENDORIBONUCLEASE YBEY, CHLOROPLASTIC"/>
    <property type="match status" value="1"/>
</dbReference>
<comment type="subcellular location">
    <subcellularLocation>
        <location evidence="7">Cytoplasm</location>
    </subcellularLocation>
</comment>
<gene>
    <name evidence="7" type="primary">ybeY</name>
    <name evidence="8" type="ORF">B0H50_1263</name>
</gene>
<dbReference type="EC" id="3.1.-.-" evidence="7"/>
<feature type="binding site" evidence="7">
    <location>
        <position position="114"/>
    </location>
    <ligand>
        <name>Zn(2+)</name>
        <dbReference type="ChEBI" id="CHEBI:29105"/>
        <note>catalytic</note>
    </ligand>
</feature>
<dbReference type="PANTHER" id="PTHR46986:SF1">
    <property type="entry name" value="ENDORIBONUCLEASE YBEY, CHLOROPLASTIC"/>
    <property type="match status" value="1"/>
</dbReference>
<name>A0ABX5LLQ8_9BACT</name>
<evidence type="ECO:0000256" key="7">
    <source>
        <dbReference type="HAMAP-Rule" id="MF_00009"/>
    </source>
</evidence>
<dbReference type="Pfam" id="PF02130">
    <property type="entry name" value="YbeY"/>
    <property type="match status" value="1"/>
</dbReference>
<proteinExistence type="inferred from homology"/>
<comment type="function">
    <text evidence="7">Single strand-specific metallo-endoribonuclease involved in late-stage 70S ribosome quality control and in maturation of the 3' terminus of the 16S rRNA.</text>
</comment>
<feature type="binding site" evidence="7">
    <location>
        <position position="124"/>
    </location>
    <ligand>
        <name>Zn(2+)</name>
        <dbReference type="ChEBI" id="CHEBI:29105"/>
        <note>catalytic</note>
    </ligand>
</feature>
<keyword evidence="5 7" id="KW-0378">Hydrolase</keyword>
<protein>
    <recommendedName>
        <fullName evidence="7">Endoribonuclease YbeY</fullName>
        <ecNumber evidence="7">3.1.-.-</ecNumber>
    </recommendedName>
</protein>
<keyword evidence="9" id="KW-1185">Reference proteome</keyword>
<dbReference type="EMBL" id="QGHD01000026">
    <property type="protein sequence ID" value="PWK93640.1"/>
    <property type="molecule type" value="Genomic_DNA"/>
</dbReference>
<keyword evidence="2 7" id="KW-0540">Nuclease</keyword>
<accession>A0ABX5LLQ8</accession>
<dbReference type="InterPro" id="IPR002036">
    <property type="entry name" value="YbeY"/>
</dbReference>
<dbReference type="Proteomes" id="UP000245523">
    <property type="component" value="Unassembled WGS sequence"/>
</dbReference>
<evidence type="ECO:0000313" key="9">
    <source>
        <dbReference type="Proteomes" id="UP000245523"/>
    </source>
</evidence>
<evidence type="ECO:0000256" key="4">
    <source>
        <dbReference type="ARBA" id="ARBA00022759"/>
    </source>
</evidence>
<dbReference type="HAMAP" id="MF_00009">
    <property type="entry name" value="Endoribonucl_YbeY"/>
    <property type="match status" value="1"/>
</dbReference>
<evidence type="ECO:0000256" key="1">
    <source>
        <dbReference type="ARBA" id="ARBA00010875"/>
    </source>
</evidence>
<organism evidence="8 9">
    <name type="scientific">Hallerella porci</name>
    <dbReference type="NCBI Taxonomy" id="1945871"/>
    <lineage>
        <taxon>Bacteria</taxon>
        <taxon>Pseudomonadati</taxon>
        <taxon>Fibrobacterota</taxon>
        <taxon>Fibrobacteria</taxon>
        <taxon>Fibrobacterales</taxon>
        <taxon>Fibrobacteraceae</taxon>
        <taxon>Hallerella</taxon>
    </lineage>
</organism>
<evidence type="ECO:0000256" key="3">
    <source>
        <dbReference type="ARBA" id="ARBA00022723"/>
    </source>
</evidence>
<feature type="binding site" evidence="7">
    <location>
        <position position="118"/>
    </location>
    <ligand>
        <name>Zn(2+)</name>
        <dbReference type="ChEBI" id="CHEBI:29105"/>
        <note>catalytic</note>
    </ligand>
</feature>
<keyword evidence="7" id="KW-0698">rRNA processing</keyword>
<keyword evidence="6 7" id="KW-0862">Zinc</keyword>
<dbReference type="Gene3D" id="3.40.390.30">
    <property type="entry name" value="Metalloproteases ('zincins'), catalytic domain"/>
    <property type="match status" value="1"/>
</dbReference>
<evidence type="ECO:0000256" key="2">
    <source>
        <dbReference type="ARBA" id="ARBA00022722"/>
    </source>
</evidence>
<dbReference type="InterPro" id="IPR023091">
    <property type="entry name" value="MetalPrtase_cat_dom_sf_prd"/>
</dbReference>
<keyword evidence="4 7" id="KW-0255">Endonuclease</keyword>
<comment type="cofactor">
    <cofactor evidence="7">
        <name>Zn(2+)</name>
        <dbReference type="ChEBI" id="CHEBI:29105"/>
    </cofactor>
    <text evidence="7">Binds 1 zinc ion.</text>
</comment>
<keyword evidence="7" id="KW-0963">Cytoplasm</keyword>
<evidence type="ECO:0000313" key="8">
    <source>
        <dbReference type="EMBL" id="PWK93640.1"/>
    </source>
</evidence>
<dbReference type="PROSITE" id="PS01306">
    <property type="entry name" value="UPF0054"/>
    <property type="match status" value="1"/>
</dbReference>
<evidence type="ECO:0000256" key="6">
    <source>
        <dbReference type="ARBA" id="ARBA00022833"/>
    </source>
</evidence>
<comment type="caution">
    <text evidence="8">The sequence shown here is derived from an EMBL/GenBank/DDBJ whole genome shotgun (WGS) entry which is preliminary data.</text>
</comment>
<comment type="similarity">
    <text evidence="1 7">Belongs to the endoribonuclease YbeY family.</text>
</comment>